<feature type="chain" id="PRO_5040929135" evidence="1">
    <location>
        <begin position="25"/>
        <end position="322"/>
    </location>
</feature>
<comment type="caution">
    <text evidence="2">The sequence shown here is derived from an EMBL/GenBank/DDBJ whole genome shotgun (WGS) entry which is preliminary data.</text>
</comment>
<accession>A0A9X2XAC6</accession>
<keyword evidence="1" id="KW-0732">Signal</keyword>
<dbReference type="PROSITE" id="PS51257">
    <property type="entry name" value="PROKAR_LIPOPROTEIN"/>
    <property type="match status" value="1"/>
</dbReference>
<dbReference type="RefSeq" id="WP_261516640.1">
    <property type="nucleotide sequence ID" value="NZ_JAODNV010000018.1"/>
</dbReference>
<sequence length="322" mass="34544">MRLAIRRFLGVIFVAAGCGLPANAQESFGLDDLRLPGLSEYAAPHEENPLSLQRAQITLAAQLTEDSPEIPHGLVWRVFAPEPGPDGKLPLVATARGGTSTFSLLPGSYLVHAAYGRAGATKRISVGNDVRQEKLVLDAGGLKLDAVLPGGISIPENRLRFSIYEAEPDITGERPLIIPDVRPNAVVRLNAGTYHVVSTFGSVNAIIRADIRVEAGELTEATMEHRAAQITMKLVREPGGEAIADTAWSVLTGTGEIVKEAVGAYASMVLAEGEYTVVAKNRDRIYQRDITVAPDVLDQRVELLPEDLIQPTADLSDAELVD</sequence>
<gene>
    <name evidence="2" type="ORF">NYR54_15655</name>
</gene>
<evidence type="ECO:0000256" key="1">
    <source>
        <dbReference type="SAM" id="SignalP"/>
    </source>
</evidence>
<reference evidence="2" key="1">
    <citation type="submission" date="2022-08" db="EMBL/GenBank/DDBJ databases">
        <title>Chelativorans sichuanense sp. nov., a paraffin oil-degrading bacterium isolated from a mixture of oil-based drill cuttings and paddy soil.</title>
        <authorList>
            <person name="Yu J."/>
            <person name="Liu H."/>
            <person name="Chen Q."/>
        </authorList>
    </citation>
    <scope>NUCLEOTIDE SEQUENCE</scope>
    <source>
        <strain evidence="2">SCAU 2101</strain>
    </source>
</reference>
<organism evidence="2 3">
    <name type="scientific">Chelativorans petroleitrophicus</name>
    <dbReference type="NCBI Taxonomy" id="2975484"/>
    <lineage>
        <taxon>Bacteria</taxon>
        <taxon>Pseudomonadati</taxon>
        <taxon>Pseudomonadota</taxon>
        <taxon>Alphaproteobacteria</taxon>
        <taxon>Hyphomicrobiales</taxon>
        <taxon>Phyllobacteriaceae</taxon>
        <taxon>Chelativorans</taxon>
    </lineage>
</organism>
<proteinExistence type="predicted"/>
<name>A0A9X2XAC6_9HYPH</name>
<evidence type="ECO:0000313" key="3">
    <source>
        <dbReference type="Proteomes" id="UP001149009"/>
    </source>
</evidence>
<protein>
    <submittedName>
        <fullName evidence="2">Uncharacterized protein</fullName>
    </submittedName>
</protein>
<dbReference type="Proteomes" id="UP001149009">
    <property type="component" value="Unassembled WGS sequence"/>
</dbReference>
<keyword evidence="3" id="KW-1185">Reference proteome</keyword>
<evidence type="ECO:0000313" key="2">
    <source>
        <dbReference type="EMBL" id="MCT8991708.1"/>
    </source>
</evidence>
<dbReference type="EMBL" id="JAODNV010000018">
    <property type="protein sequence ID" value="MCT8991708.1"/>
    <property type="molecule type" value="Genomic_DNA"/>
</dbReference>
<feature type="signal peptide" evidence="1">
    <location>
        <begin position="1"/>
        <end position="24"/>
    </location>
</feature>
<dbReference type="AlphaFoldDB" id="A0A9X2XAC6"/>